<keyword evidence="4" id="KW-1185">Reference proteome</keyword>
<dbReference type="Proteomes" id="UP001487296">
    <property type="component" value="Unassembled WGS sequence"/>
</dbReference>
<name>A0ABV1FRA4_9BACT</name>
<dbReference type="Pfam" id="PF00128">
    <property type="entry name" value="Alpha-amylase"/>
    <property type="match status" value="1"/>
</dbReference>
<dbReference type="InterPro" id="IPR059177">
    <property type="entry name" value="GH29D-like_dom"/>
</dbReference>
<evidence type="ECO:0000256" key="1">
    <source>
        <dbReference type="SAM" id="SignalP"/>
    </source>
</evidence>
<keyword evidence="1" id="KW-0732">Signal</keyword>
<dbReference type="PANTHER" id="PTHR43447">
    <property type="entry name" value="ALPHA-AMYLASE"/>
    <property type="match status" value="1"/>
</dbReference>
<feature type="signal peptide" evidence="1">
    <location>
        <begin position="1"/>
        <end position="20"/>
    </location>
</feature>
<sequence length="680" mass="74869">MNKKLSSLVAALALPAALMAQGWPANHQGVMLQGFYWNSFDASHWKNLESQADELAQYFNLVWIPQSGNCGGESMGYDDLYWFNNYQSAFGSEQELRSMIGKLKQKGTGTIADVVINHRKTLTNWVDFPKETYQGKTYQLLSTDICKDDCGGQTASWAAANGYALSNNNDTGEGVTFARDLDHNSANVQKNVKAYLHFLLNDMGYAGVRYDMVKGYAAKFTALYNADAKPTFSVGEYFDGNKQLLTNWINGTKVNGVIQSAAFDFNTRYAVRDATNYSNWTKLDHDGLATDPTYARYAVTFVENHDTERRSASEQQDPIKRDTLAANAYILAMPGTPCVFLKHWIDCKADIKNMILLRNLTGINNQSAWKRNGSSVARYIFTTTGTKGRLHVAVGSSANTYSPDANTWALAAEGHHYRYFLERTMQTAWTSLPSGHYDEGATVTLRAIATDKNAQLVYTLDGTDPTSQSTRANNGATLRLPEGNTTLKVALLTGGKVLGTVTRTYQVEAFKPYNISVNVNTDAVGWTSMYVWSWGGDGSHNPTAKSWPGDRVTTTTKLDGKTWYTLHYAINAKDDYVNFVFNSSNGSVQTANVQNVKRTSYLVVTASKDASGHYLVKDVSDKYATAIAPITTAKAHRPTTVTSIDGRTLRRFSTYVDAAEATTGLPAGLYIVNGAKLAKP</sequence>
<dbReference type="SMART" id="SM00642">
    <property type="entry name" value="Aamy"/>
    <property type="match status" value="1"/>
</dbReference>
<evidence type="ECO:0000259" key="2">
    <source>
        <dbReference type="SMART" id="SM00642"/>
    </source>
</evidence>
<gene>
    <name evidence="3" type="ORF">AAAT34_07670</name>
</gene>
<dbReference type="GO" id="GO:0016787">
    <property type="term" value="F:hydrolase activity"/>
    <property type="evidence" value="ECO:0007669"/>
    <property type="project" value="UniProtKB-KW"/>
</dbReference>
<feature type="domain" description="Glycosyl hydrolase family 13 catalytic" evidence="2">
    <location>
        <begin position="29"/>
        <end position="358"/>
    </location>
</feature>
<proteinExistence type="predicted"/>
<organism evidence="3 4">
    <name type="scientific">Hallella faecis</name>
    <dbReference type="NCBI Taxonomy" id="2841596"/>
    <lineage>
        <taxon>Bacteria</taxon>
        <taxon>Pseudomonadati</taxon>
        <taxon>Bacteroidota</taxon>
        <taxon>Bacteroidia</taxon>
        <taxon>Bacteroidales</taxon>
        <taxon>Prevotellaceae</taxon>
        <taxon>Hallella</taxon>
    </lineage>
</organism>
<dbReference type="InterPro" id="IPR006047">
    <property type="entry name" value="GH13_cat_dom"/>
</dbReference>
<dbReference type="EMBL" id="JBBNFP010000027">
    <property type="protein sequence ID" value="MEQ2486932.1"/>
    <property type="molecule type" value="Genomic_DNA"/>
</dbReference>
<protein>
    <submittedName>
        <fullName evidence="3">Alpha-amylase family glycosyl hydrolase</fullName>
    </submittedName>
</protein>
<keyword evidence="3" id="KW-0378">Hydrolase</keyword>
<dbReference type="Pfam" id="PF13290">
    <property type="entry name" value="CHB_HEX_C_1"/>
    <property type="match status" value="1"/>
</dbReference>
<dbReference type="RefSeq" id="WP_215760289.1">
    <property type="nucleotide sequence ID" value="NZ_JAHKBE010000037.1"/>
</dbReference>
<dbReference type="InterPro" id="IPR017853">
    <property type="entry name" value="GH"/>
</dbReference>
<dbReference type="SUPFAM" id="SSF51445">
    <property type="entry name" value="(Trans)glycosidases"/>
    <property type="match status" value="1"/>
</dbReference>
<feature type="chain" id="PRO_5045138725" evidence="1">
    <location>
        <begin position="21"/>
        <end position="680"/>
    </location>
</feature>
<evidence type="ECO:0000313" key="3">
    <source>
        <dbReference type="EMBL" id="MEQ2486932.1"/>
    </source>
</evidence>
<accession>A0ABV1FRA4</accession>
<evidence type="ECO:0000313" key="4">
    <source>
        <dbReference type="Proteomes" id="UP001487296"/>
    </source>
</evidence>
<dbReference type="Gene3D" id="3.20.20.80">
    <property type="entry name" value="Glycosidases"/>
    <property type="match status" value="1"/>
</dbReference>
<reference evidence="3 4" key="1">
    <citation type="submission" date="2024-04" db="EMBL/GenBank/DDBJ databases">
        <title>Human intestinal bacterial collection.</title>
        <authorList>
            <person name="Pauvert C."/>
            <person name="Hitch T.C.A."/>
            <person name="Clavel T."/>
        </authorList>
    </citation>
    <scope>NUCLEOTIDE SEQUENCE [LARGE SCALE GENOMIC DNA]</scope>
    <source>
        <strain evidence="3 4">CLA-AA-H145</strain>
    </source>
</reference>
<comment type="caution">
    <text evidence="3">The sequence shown here is derived from an EMBL/GenBank/DDBJ whole genome shotgun (WGS) entry which is preliminary data.</text>
</comment>
<dbReference type="CDD" id="cd11314">
    <property type="entry name" value="AmyAc_arch_bac_plant_AmyA"/>
    <property type="match status" value="1"/>
</dbReference>